<comment type="subcellular location">
    <subcellularLocation>
        <location evidence="1">Cell membrane</location>
        <topology evidence="1">Multi-pass membrane protein</topology>
    </subcellularLocation>
</comment>
<feature type="transmembrane region" description="Helical" evidence="7">
    <location>
        <begin position="118"/>
        <end position="136"/>
    </location>
</feature>
<dbReference type="AlphaFoldDB" id="A0A379C4D0"/>
<feature type="domain" description="Prepilin type IV endopeptidase peptidase" evidence="8">
    <location>
        <begin position="103"/>
        <end position="203"/>
    </location>
</feature>
<dbReference type="Proteomes" id="UP000255517">
    <property type="component" value="Unassembled WGS sequence"/>
</dbReference>
<keyword evidence="3" id="KW-1003">Cell membrane</keyword>
<evidence type="ECO:0000256" key="6">
    <source>
        <dbReference type="ARBA" id="ARBA00023136"/>
    </source>
</evidence>
<dbReference type="Gene3D" id="1.20.120.1220">
    <property type="match status" value="1"/>
</dbReference>
<feature type="transmembrane region" description="Helical" evidence="7">
    <location>
        <begin position="77"/>
        <end position="98"/>
    </location>
</feature>
<proteinExistence type="inferred from homology"/>
<dbReference type="InterPro" id="IPR050882">
    <property type="entry name" value="Prepilin_peptidase/N-MTase"/>
</dbReference>
<evidence type="ECO:0000313" key="10">
    <source>
        <dbReference type="EMBL" id="SUB57192.1"/>
    </source>
</evidence>
<evidence type="ECO:0000256" key="1">
    <source>
        <dbReference type="ARBA" id="ARBA00004651"/>
    </source>
</evidence>
<keyword evidence="6 7" id="KW-0472">Membrane</keyword>
<dbReference type="PANTHER" id="PTHR30487:SF0">
    <property type="entry name" value="PREPILIN LEADER PEPTIDASE_N-METHYLTRANSFERASE-RELATED"/>
    <property type="match status" value="1"/>
</dbReference>
<accession>A0A379C4D0</accession>
<dbReference type="EMBL" id="UGSZ01000001">
    <property type="protein sequence ID" value="SUB57192.1"/>
    <property type="molecule type" value="Genomic_DNA"/>
</dbReference>
<evidence type="ECO:0000256" key="7">
    <source>
        <dbReference type="SAM" id="Phobius"/>
    </source>
</evidence>
<evidence type="ECO:0000313" key="11">
    <source>
        <dbReference type="Proteomes" id="UP000255517"/>
    </source>
</evidence>
<dbReference type="STRING" id="1122949.GCA_000378725_01134"/>
<dbReference type="GO" id="GO:0005886">
    <property type="term" value="C:plasma membrane"/>
    <property type="evidence" value="ECO:0007669"/>
    <property type="project" value="UniProtKB-SubCell"/>
</dbReference>
<protein>
    <submittedName>
        <fullName evidence="10">Bacterial Peptidase A24 N-terminal domain</fullName>
    </submittedName>
</protein>
<feature type="transmembrane region" description="Helical" evidence="7">
    <location>
        <begin position="6"/>
        <end position="22"/>
    </location>
</feature>
<dbReference type="GO" id="GO:0004190">
    <property type="term" value="F:aspartic-type endopeptidase activity"/>
    <property type="evidence" value="ECO:0007669"/>
    <property type="project" value="InterPro"/>
</dbReference>
<comment type="similarity">
    <text evidence="2">Belongs to the peptidase A24 family.</text>
</comment>
<organism evidence="10 11">
    <name type="scientific">Peptoniphilus lacrimalis</name>
    <dbReference type="NCBI Taxonomy" id="33031"/>
    <lineage>
        <taxon>Bacteria</taxon>
        <taxon>Bacillati</taxon>
        <taxon>Bacillota</taxon>
        <taxon>Tissierellia</taxon>
        <taxon>Tissierellales</taxon>
        <taxon>Peptoniphilaceae</taxon>
        <taxon>Peptoniphilus</taxon>
    </lineage>
</organism>
<feature type="domain" description="Prepilin peptidase A24 N-terminal" evidence="9">
    <location>
        <begin position="7"/>
        <end position="88"/>
    </location>
</feature>
<sequence>MYFLIFILGTCFGSFFNLFFTRREIKEDFIFKASYCLNCNKKLKFWNMIPIYSYIKLKGRCAYCKTKLPLDLLTFEITYGLIFLVSFFFYGLSVNFIIRALEVSILFLVSYCDFKTTYIYSMDIIFLIILQILFIILNHGEVLQSLKFALIISFIFLIIIILTRQMGLGDMQLAFVSGLFANSYMDLLKIFTLSFVSGAIFAIFLIIFYKKGLKTQMPFGPFIAIAILFQLMM</sequence>
<name>A0A379C4D0_9FIRM</name>
<dbReference type="PANTHER" id="PTHR30487">
    <property type="entry name" value="TYPE 4 PREPILIN-LIKE PROTEINS LEADER PEPTIDE-PROCESSING ENZYME"/>
    <property type="match status" value="1"/>
</dbReference>
<dbReference type="InterPro" id="IPR000045">
    <property type="entry name" value="Prepilin_IV_endopep_pep"/>
</dbReference>
<keyword evidence="4 7" id="KW-0812">Transmembrane</keyword>
<evidence type="ECO:0000259" key="8">
    <source>
        <dbReference type="Pfam" id="PF01478"/>
    </source>
</evidence>
<dbReference type="Pfam" id="PF06750">
    <property type="entry name" value="A24_N_bact"/>
    <property type="match status" value="1"/>
</dbReference>
<keyword evidence="5 7" id="KW-1133">Transmembrane helix</keyword>
<evidence type="ECO:0000256" key="3">
    <source>
        <dbReference type="ARBA" id="ARBA00022475"/>
    </source>
</evidence>
<evidence type="ECO:0000259" key="9">
    <source>
        <dbReference type="Pfam" id="PF06750"/>
    </source>
</evidence>
<dbReference type="GO" id="GO:0006465">
    <property type="term" value="P:signal peptide processing"/>
    <property type="evidence" value="ECO:0007669"/>
    <property type="project" value="TreeGrafter"/>
</dbReference>
<feature type="transmembrane region" description="Helical" evidence="7">
    <location>
        <begin position="187"/>
        <end position="209"/>
    </location>
</feature>
<evidence type="ECO:0000256" key="4">
    <source>
        <dbReference type="ARBA" id="ARBA00022692"/>
    </source>
</evidence>
<dbReference type="Pfam" id="PF01478">
    <property type="entry name" value="Peptidase_A24"/>
    <property type="match status" value="1"/>
</dbReference>
<reference evidence="10 11" key="1">
    <citation type="submission" date="2018-06" db="EMBL/GenBank/DDBJ databases">
        <authorList>
            <consortium name="Pathogen Informatics"/>
            <person name="Doyle S."/>
        </authorList>
    </citation>
    <scope>NUCLEOTIDE SEQUENCE [LARGE SCALE GENOMIC DNA]</scope>
    <source>
        <strain evidence="10 11">NCTC13149</strain>
    </source>
</reference>
<dbReference type="InterPro" id="IPR010627">
    <property type="entry name" value="Prepilin_pept_A24_N"/>
</dbReference>
<dbReference type="RefSeq" id="WP_019034879.1">
    <property type="nucleotide sequence ID" value="NZ_UGSZ01000001.1"/>
</dbReference>
<feature type="transmembrane region" description="Helical" evidence="7">
    <location>
        <begin position="148"/>
        <end position="167"/>
    </location>
</feature>
<gene>
    <name evidence="10" type="ORF">NCTC13149_01025</name>
</gene>
<evidence type="ECO:0000256" key="5">
    <source>
        <dbReference type="ARBA" id="ARBA00022989"/>
    </source>
</evidence>
<evidence type="ECO:0000256" key="2">
    <source>
        <dbReference type="ARBA" id="ARBA00005801"/>
    </source>
</evidence>
<dbReference type="OrthoDB" id="9789291at2"/>